<evidence type="ECO:0000313" key="2">
    <source>
        <dbReference type="Proteomes" id="UP001358586"/>
    </source>
</evidence>
<dbReference type="Proteomes" id="UP001358586">
    <property type="component" value="Chromosome 10"/>
</dbReference>
<keyword evidence="2" id="KW-1185">Reference proteome</keyword>
<evidence type="ECO:0000313" key="1">
    <source>
        <dbReference type="EMBL" id="KAK5793854.1"/>
    </source>
</evidence>
<organism evidence="1 2">
    <name type="scientific">Gossypium arboreum</name>
    <name type="common">Tree cotton</name>
    <name type="synonym">Gossypium nanking</name>
    <dbReference type="NCBI Taxonomy" id="29729"/>
    <lineage>
        <taxon>Eukaryota</taxon>
        <taxon>Viridiplantae</taxon>
        <taxon>Streptophyta</taxon>
        <taxon>Embryophyta</taxon>
        <taxon>Tracheophyta</taxon>
        <taxon>Spermatophyta</taxon>
        <taxon>Magnoliopsida</taxon>
        <taxon>eudicotyledons</taxon>
        <taxon>Gunneridae</taxon>
        <taxon>Pentapetalae</taxon>
        <taxon>rosids</taxon>
        <taxon>malvids</taxon>
        <taxon>Malvales</taxon>
        <taxon>Malvaceae</taxon>
        <taxon>Malvoideae</taxon>
        <taxon>Gossypium</taxon>
    </lineage>
</organism>
<proteinExistence type="predicted"/>
<accession>A0ABR0NFR3</accession>
<reference evidence="1 2" key="1">
    <citation type="submission" date="2023-03" db="EMBL/GenBank/DDBJ databases">
        <title>WGS of Gossypium arboreum.</title>
        <authorList>
            <person name="Yu D."/>
        </authorList>
    </citation>
    <scope>NUCLEOTIDE SEQUENCE [LARGE SCALE GENOMIC DNA]</scope>
    <source>
        <tissue evidence="1">Leaf</tissue>
    </source>
</reference>
<name>A0ABR0NFR3_GOSAR</name>
<sequence length="154" mass="17494">MRCLVEVVHDVPNFNHEDLCTMVDHDEFNGEIKQESEIRDHEDDLNIVEAVSNHIDIAANVTVNVEVIDDLTITMELKLILNESVEKPIQFLAKIEDMPTKEVKEGKAQAIETSRQQISEALPPLKEVVHDVSNSDHEDLCTIINHDEFNGEIK</sequence>
<gene>
    <name evidence="1" type="ORF">PVK06_035017</name>
</gene>
<protein>
    <submittedName>
        <fullName evidence="1">Uncharacterized protein</fullName>
    </submittedName>
</protein>
<comment type="caution">
    <text evidence="1">The sequence shown here is derived from an EMBL/GenBank/DDBJ whole genome shotgun (WGS) entry which is preliminary data.</text>
</comment>
<dbReference type="EMBL" id="JARKNE010000010">
    <property type="protein sequence ID" value="KAK5793854.1"/>
    <property type="molecule type" value="Genomic_DNA"/>
</dbReference>